<keyword evidence="2" id="KW-1185">Reference proteome</keyword>
<gene>
    <name evidence="1" type="ORF">PSON_ATCC_30995.1.T0340366</name>
</gene>
<dbReference type="AlphaFoldDB" id="A0A8S1MIA4"/>
<name>A0A8S1MIA4_9CILI</name>
<dbReference type="Proteomes" id="UP000692954">
    <property type="component" value="Unassembled WGS sequence"/>
</dbReference>
<evidence type="ECO:0000313" key="1">
    <source>
        <dbReference type="EMBL" id="CAD8076416.1"/>
    </source>
</evidence>
<accession>A0A8S1MIA4</accession>
<proteinExistence type="predicted"/>
<dbReference type="EMBL" id="CAJJDN010000034">
    <property type="protein sequence ID" value="CAD8076416.1"/>
    <property type="molecule type" value="Genomic_DNA"/>
</dbReference>
<comment type="caution">
    <text evidence="1">The sequence shown here is derived from an EMBL/GenBank/DDBJ whole genome shotgun (WGS) entry which is preliminary data.</text>
</comment>
<sequence length="144" mass="16997">MNANYDDKIGKQVNFEIENKAYKLINMNSVKERLSYYDSGIEKILSINHILGLKELESNLMIKINYLTQPNDQTLQACEGYRFQNYDQSQLIQFVPNYFQQIRFSKVFNSLRKQLSSPKLQYQGSIKSKSEAKFKCSYFLVFNF</sequence>
<protein>
    <submittedName>
        <fullName evidence="1">Uncharacterized protein</fullName>
    </submittedName>
</protein>
<evidence type="ECO:0000313" key="2">
    <source>
        <dbReference type="Proteomes" id="UP000692954"/>
    </source>
</evidence>
<organism evidence="1 2">
    <name type="scientific">Paramecium sonneborni</name>
    <dbReference type="NCBI Taxonomy" id="65129"/>
    <lineage>
        <taxon>Eukaryota</taxon>
        <taxon>Sar</taxon>
        <taxon>Alveolata</taxon>
        <taxon>Ciliophora</taxon>
        <taxon>Intramacronucleata</taxon>
        <taxon>Oligohymenophorea</taxon>
        <taxon>Peniculida</taxon>
        <taxon>Parameciidae</taxon>
        <taxon>Paramecium</taxon>
    </lineage>
</organism>
<reference evidence="1" key="1">
    <citation type="submission" date="2021-01" db="EMBL/GenBank/DDBJ databases">
        <authorList>
            <consortium name="Genoscope - CEA"/>
            <person name="William W."/>
        </authorList>
    </citation>
    <scope>NUCLEOTIDE SEQUENCE</scope>
</reference>